<dbReference type="AlphaFoldDB" id="A0A9P9A317"/>
<comment type="caution">
    <text evidence="3">The sequence shown here is derived from an EMBL/GenBank/DDBJ whole genome shotgun (WGS) entry which is preliminary data.</text>
</comment>
<evidence type="ECO:0000313" key="4">
    <source>
        <dbReference type="Proteomes" id="UP000758603"/>
    </source>
</evidence>
<dbReference type="Gene3D" id="4.10.240.10">
    <property type="entry name" value="Zn(2)-C6 fungal-type DNA-binding domain"/>
    <property type="match status" value="1"/>
</dbReference>
<dbReference type="CDD" id="cd00067">
    <property type="entry name" value="GAL4"/>
    <property type="match status" value="1"/>
</dbReference>
<dbReference type="GO" id="GO:0008270">
    <property type="term" value="F:zinc ion binding"/>
    <property type="evidence" value="ECO:0007669"/>
    <property type="project" value="InterPro"/>
</dbReference>
<dbReference type="Proteomes" id="UP000758603">
    <property type="component" value="Unassembled WGS sequence"/>
</dbReference>
<feature type="compositionally biased region" description="Polar residues" evidence="2">
    <location>
        <begin position="89"/>
        <end position="108"/>
    </location>
</feature>
<evidence type="ECO:0008006" key="5">
    <source>
        <dbReference type="Google" id="ProtNLM"/>
    </source>
</evidence>
<dbReference type="InterPro" id="IPR036864">
    <property type="entry name" value="Zn2-C6_fun-type_DNA-bd_sf"/>
</dbReference>
<dbReference type="GeneID" id="70124418"/>
<gene>
    <name evidence="3" type="ORF">BKA67DRAFT_214908</name>
</gene>
<dbReference type="SUPFAM" id="SSF57701">
    <property type="entry name" value="Zn2/Cys6 DNA-binding domain"/>
    <property type="match status" value="1"/>
</dbReference>
<feature type="region of interest" description="Disordered" evidence="2">
    <location>
        <begin position="327"/>
        <end position="347"/>
    </location>
</feature>
<evidence type="ECO:0000313" key="3">
    <source>
        <dbReference type="EMBL" id="KAH6658490.1"/>
    </source>
</evidence>
<feature type="region of interest" description="Disordered" evidence="2">
    <location>
        <begin position="77"/>
        <end position="148"/>
    </location>
</feature>
<protein>
    <recommendedName>
        <fullName evidence="5">Zn(2)-C6 fungal-type domain-containing protein</fullName>
    </recommendedName>
</protein>
<evidence type="ECO:0000256" key="2">
    <source>
        <dbReference type="SAM" id="MobiDB-lite"/>
    </source>
</evidence>
<organism evidence="3 4">
    <name type="scientific">Truncatella angustata</name>
    <dbReference type="NCBI Taxonomy" id="152316"/>
    <lineage>
        <taxon>Eukaryota</taxon>
        <taxon>Fungi</taxon>
        <taxon>Dikarya</taxon>
        <taxon>Ascomycota</taxon>
        <taxon>Pezizomycotina</taxon>
        <taxon>Sordariomycetes</taxon>
        <taxon>Xylariomycetidae</taxon>
        <taxon>Amphisphaeriales</taxon>
        <taxon>Sporocadaceae</taxon>
        <taxon>Truncatella</taxon>
    </lineage>
</organism>
<keyword evidence="1" id="KW-0539">Nucleus</keyword>
<dbReference type="RefSeq" id="XP_045962724.1">
    <property type="nucleotide sequence ID" value="XM_046095525.1"/>
</dbReference>
<evidence type="ECO:0000256" key="1">
    <source>
        <dbReference type="ARBA" id="ARBA00023242"/>
    </source>
</evidence>
<dbReference type="InterPro" id="IPR001138">
    <property type="entry name" value="Zn2Cys6_DnaBD"/>
</dbReference>
<reference evidence="3" key="1">
    <citation type="journal article" date="2021" name="Nat. Commun.">
        <title>Genetic determinants of endophytism in the Arabidopsis root mycobiome.</title>
        <authorList>
            <person name="Mesny F."/>
            <person name="Miyauchi S."/>
            <person name="Thiergart T."/>
            <person name="Pickel B."/>
            <person name="Atanasova L."/>
            <person name="Karlsson M."/>
            <person name="Huettel B."/>
            <person name="Barry K.W."/>
            <person name="Haridas S."/>
            <person name="Chen C."/>
            <person name="Bauer D."/>
            <person name="Andreopoulos W."/>
            <person name="Pangilinan J."/>
            <person name="LaButti K."/>
            <person name="Riley R."/>
            <person name="Lipzen A."/>
            <person name="Clum A."/>
            <person name="Drula E."/>
            <person name="Henrissat B."/>
            <person name="Kohler A."/>
            <person name="Grigoriev I.V."/>
            <person name="Martin F.M."/>
            <person name="Hacquard S."/>
        </authorList>
    </citation>
    <scope>NUCLEOTIDE SEQUENCE</scope>
    <source>
        <strain evidence="3">MPI-SDFR-AT-0073</strain>
    </source>
</reference>
<dbReference type="OrthoDB" id="4356994at2759"/>
<dbReference type="GO" id="GO:0000981">
    <property type="term" value="F:DNA-binding transcription factor activity, RNA polymerase II-specific"/>
    <property type="evidence" value="ECO:0007669"/>
    <property type="project" value="InterPro"/>
</dbReference>
<accession>A0A9P9A317</accession>
<name>A0A9P9A317_9PEZI</name>
<feature type="compositionally biased region" description="Low complexity" evidence="2">
    <location>
        <begin position="332"/>
        <end position="346"/>
    </location>
</feature>
<feature type="region of interest" description="Disordered" evidence="2">
    <location>
        <begin position="1"/>
        <end position="42"/>
    </location>
</feature>
<keyword evidence="4" id="KW-1185">Reference proteome</keyword>
<sequence>MFITFKNAGKEKPQQGMEQVASRNAGPGGDRGSSRRVRPTFRPPCLACQSKKLRCTGRLHDCDRCVSRSQACIFPVRRSSERSSDPPSNDLQSPTSRGTPGSVSSASSRAERTNRLAHGPDGLVDNNPHHAAPDPEVEDMPDATEMPQDTADYARDHSDFAQYGPQYLANGTMTAMATTQNIFATDLATMPPLDLHKSHDALASAATTRAQPSTALDWALEQRGGEEPPSGLDNTMEQMHVSKCSCLQSLIQIVQQLDDDHYRITTLSLDQVLQLQKGLVAQCDKPFACLACDDVPAIYTFLVIICDRLTEMFECIHKRIKRMNQRLTNDDSPGSFSGTNSSSEAGESISGQLFCSTTGEMATRASCNPALFSPHFQDSFSNEEQLHMVGALLKLQMGSFQSLLARVRNSASAAGSQARQSRVDFLKQRLGRAAGNISEELRRTAQMLSVS</sequence>
<dbReference type="EMBL" id="JAGPXC010000002">
    <property type="protein sequence ID" value="KAH6658490.1"/>
    <property type="molecule type" value="Genomic_DNA"/>
</dbReference>
<proteinExistence type="predicted"/>